<evidence type="ECO:0000256" key="9">
    <source>
        <dbReference type="RuleBase" id="RU003733"/>
    </source>
</evidence>
<dbReference type="PANTHER" id="PTHR43095">
    <property type="entry name" value="SUGAR KINASE"/>
    <property type="match status" value="1"/>
</dbReference>
<dbReference type="EMBL" id="CDGG01000001">
    <property type="protein sequence ID" value="CEI82211.1"/>
    <property type="molecule type" value="Genomic_DNA"/>
</dbReference>
<organism evidence="13 14">
    <name type="scientific">Oceanobacillus oncorhynchi</name>
    <dbReference type="NCBI Taxonomy" id="545501"/>
    <lineage>
        <taxon>Bacteria</taxon>
        <taxon>Bacillati</taxon>
        <taxon>Bacillota</taxon>
        <taxon>Bacilli</taxon>
        <taxon>Bacillales</taxon>
        <taxon>Bacillaceae</taxon>
        <taxon>Oceanobacillus</taxon>
    </lineage>
</organism>
<evidence type="ECO:0000313" key="13">
    <source>
        <dbReference type="EMBL" id="CEI82211.1"/>
    </source>
</evidence>
<evidence type="ECO:0000256" key="5">
    <source>
        <dbReference type="ARBA" id="ARBA00022777"/>
    </source>
</evidence>
<evidence type="ECO:0000313" key="14">
    <source>
        <dbReference type="Proteomes" id="UP000040453"/>
    </source>
</evidence>
<dbReference type="GO" id="GO:0042732">
    <property type="term" value="P:D-xylose metabolic process"/>
    <property type="evidence" value="ECO:0007669"/>
    <property type="project" value="UniProtKB-KW"/>
</dbReference>
<dbReference type="InterPro" id="IPR050406">
    <property type="entry name" value="FGGY_Carb_Kinase"/>
</dbReference>
<dbReference type="Proteomes" id="UP000040453">
    <property type="component" value="Unassembled WGS sequence"/>
</dbReference>
<dbReference type="InterPro" id="IPR018485">
    <property type="entry name" value="FGGY_C"/>
</dbReference>
<dbReference type="NCBIfam" id="TIGR01312">
    <property type="entry name" value="XylB"/>
    <property type="match status" value="1"/>
</dbReference>
<dbReference type="AlphaFoldDB" id="A0A0A1MTB4"/>
<evidence type="ECO:0000256" key="4">
    <source>
        <dbReference type="ARBA" id="ARBA00022741"/>
    </source>
</evidence>
<comment type="function">
    <text evidence="8">Catalyzes the phosphorylation of D-xylulose to D-xylulose 5-phosphate.</text>
</comment>
<evidence type="ECO:0000256" key="10">
    <source>
        <dbReference type="RuleBase" id="RU364073"/>
    </source>
</evidence>
<keyword evidence="5 8" id="KW-0418">Kinase</keyword>
<dbReference type="InterPro" id="IPR006000">
    <property type="entry name" value="Xylulokinase"/>
</dbReference>
<keyword evidence="6 8" id="KW-0067">ATP-binding</keyword>
<feature type="domain" description="Carbohydrate kinase FGGY N-terminal" evidence="11">
    <location>
        <begin position="27"/>
        <end position="271"/>
    </location>
</feature>
<dbReference type="InterPro" id="IPR043129">
    <property type="entry name" value="ATPase_NBD"/>
</dbReference>
<dbReference type="GO" id="GO:0005524">
    <property type="term" value="F:ATP binding"/>
    <property type="evidence" value="ECO:0007669"/>
    <property type="project" value="UniProtKB-UniRule"/>
</dbReference>
<proteinExistence type="inferred from homology"/>
<dbReference type="HAMAP" id="MF_02220">
    <property type="entry name" value="XylB"/>
    <property type="match status" value="1"/>
</dbReference>
<dbReference type="SUPFAM" id="SSF53067">
    <property type="entry name" value="Actin-like ATPase domain"/>
    <property type="match status" value="2"/>
</dbReference>
<name>A0A0A1MTB4_9BACI</name>
<keyword evidence="14" id="KW-1185">Reference proteome</keyword>
<sequence>MIRPFFFFNKEVAFVIRERKGDEAVKYVIGVDLGTSAVKLLLVNQKGKVVQEVSKEYPLMQEKAGYSEQNPEDWVEQAIAGLTELTDRFSGNLSDIEGISFSGQMHGLVLVDDSHEVIRPAILWNDTRTTAECREITTCVGEDTLLEIPKNMALEGFTLTKILWVRKHEPENYAKAKLFLLPKDYLRFRLTGQLHMDYSDAAGTLLLDIKKRSWSKEICEALDIHPDLCPQLVPSHEMVGSFKREIAEKTGLSEEMKVFAGGADNACGAIGSGILEEGKTMVSIGTSGVVVSYEANGDKSFEGKVHYMNHAAPDAYYTMGVTLSAGHSLSWFKNTFAKERTFDDLIKEAKDVPAGANGLLFTPYLAGERTPHVDASIRGSFIGMDSSHERKHFTRAVIEGITFSLNESVEIFREHGKVIDKVIAIGGGAKSELWLQIQADVFDAAVIKPNSEQGPGMGAAMLAAYGAGWFETLQECASVFLEDAKRVEPIPENVEKYKELFKLYKSVYGSTRQVNKDLMQYRNSGKA</sequence>
<dbReference type="PIRSF" id="PIRSF000538">
    <property type="entry name" value="GlpK"/>
    <property type="match status" value="1"/>
</dbReference>
<dbReference type="PROSITE" id="PS00445">
    <property type="entry name" value="FGGY_KINASES_2"/>
    <property type="match status" value="1"/>
</dbReference>
<evidence type="ECO:0000259" key="12">
    <source>
        <dbReference type="Pfam" id="PF02782"/>
    </source>
</evidence>
<evidence type="ECO:0000256" key="3">
    <source>
        <dbReference type="ARBA" id="ARBA00022679"/>
    </source>
</evidence>
<dbReference type="Pfam" id="PF02782">
    <property type="entry name" value="FGGY_C"/>
    <property type="match status" value="1"/>
</dbReference>
<keyword evidence="7 8" id="KW-0119">Carbohydrate metabolism</keyword>
<dbReference type="Pfam" id="PF00370">
    <property type="entry name" value="FGGY_N"/>
    <property type="match status" value="1"/>
</dbReference>
<keyword evidence="2 8" id="KW-0859">Xylose metabolism</keyword>
<evidence type="ECO:0000259" key="11">
    <source>
        <dbReference type="Pfam" id="PF00370"/>
    </source>
</evidence>
<comment type="catalytic activity">
    <reaction evidence="8 10">
        <text>D-xylulose + ATP = D-xylulose 5-phosphate + ADP + H(+)</text>
        <dbReference type="Rhea" id="RHEA:10964"/>
        <dbReference type="ChEBI" id="CHEBI:15378"/>
        <dbReference type="ChEBI" id="CHEBI:17140"/>
        <dbReference type="ChEBI" id="CHEBI:30616"/>
        <dbReference type="ChEBI" id="CHEBI:57737"/>
        <dbReference type="ChEBI" id="CHEBI:456216"/>
        <dbReference type="EC" id="2.7.1.17"/>
    </reaction>
</comment>
<keyword evidence="3 8" id="KW-0808">Transferase</keyword>
<evidence type="ECO:0000256" key="1">
    <source>
        <dbReference type="ARBA" id="ARBA00009156"/>
    </source>
</evidence>
<evidence type="ECO:0000256" key="8">
    <source>
        <dbReference type="HAMAP-Rule" id="MF_02220"/>
    </source>
</evidence>
<evidence type="ECO:0000256" key="7">
    <source>
        <dbReference type="ARBA" id="ARBA00023277"/>
    </source>
</evidence>
<feature type="site" description="Important for activity" evidence="8">
    <location>
        <position position="32"/>
    </location>
</feature>
<accession>A0A0A1MTB4</accession>
<dbReference type="InterPro" id="IPR018484">
    <property type="entry name" value="FGGY_N"/>
</dbReference>
<dbReference type="InterPro" id="IPR018483">
    <property type="entry name" value="Carb_kinase_FGGY_CS"/>
</dbReference>
<dbReference type="InterPro" id="IPR000577">
    <property type="entry name" value="Carb_kinase_FGGY"/>
</dbReference>
<gene>
    <name evidence="13" type="primary">xylB_3</name>
    <name evidence="8 10" type="synonym">xylB</name>
    <name evidence="13" type="ORF">BN997_02070</name>
</gene>
<feature type="domain" description="Carbohydrate kinase FGGY C-terminal" evidence="12">
    <location>
        <begin position="281"/>
        <end position="466"/>
    </location>
</feature>
<reference evidence="13 14" key="1">
    <citation type="submission" date="2014-11" db="EMBL/GenBank/DDBJ databases">
        <authorList>
            <person name="Urmite Genomes Urmite Genomes"/>
        </authorList>
    </citation>
    <scope>NUCLEOTIDE SEQUENCE [LARGE SCALE GENOMIC DNA]</scope>
    <source>
        <strain evidence="13 14">Oc5</strain>
    </source>
</reference>
<dbReference type="EC" id="2.7.1.17" evidence="8 10"/>
<dbReference type="GO" id="GO:0004856">
    <property type="term" value="F:D-xylulokinase activity"/>
    <property type="evidence" value="ECO:0007669"/>
    <property type="project" value="UniProtKB-UniRule"/>
</dbReference>
<dbReference type="CDD" id="cd07808">
    <property type="entry name" value="ASKHA_NBD_FGGY_EcXK-like"/>
    <property type="match status" value="1"/>
</dbReference>
<evidence type="ECO:0000256" key="2">
    <source>
        <dbReference type="ARBA" id="ARBA00022629"/>
    </source>
</evidence>
<keyword evidence="4 8" id="KW-0547">Nucleotide-binding</keyword>
<protein>
    <recommendedName>
        <fullName evidence="8 10">Xylulose kinase</fullName>
        <shortName evidence="8 10">Xylulokinase</shortName>
        <ecNumber evidence="8 10">2.7.1.17</ecNumber>
    </recommendedName>
</protein>
<dbReference type="Gene3D" id="3.30.420.40">
    <property type="match status" value="2"/>
</dbReference>
<dbReference type="GO" id="GO:0005998">
    <property type="term" value="P:xylulose catabolic process"/>
    <property type="evidence" value="ECO:0007669"/>
    <property type="project" value="UniProtKB-UniRule"/>
</dbReference>
<dbReference type="PROSITE" id="PS00933">
    <property type="entry name" value="FGGY_KINASES_1"/>
    <property type="match status" value="1"/>
</dbReference>
<feature type="active site" description="Proton acceptor" evidence="8">
    <location>
        <position position="264"/>
    </location>
</feature>
<feature type="binding site" evidence="8">
    <location>
        <begin position="105"/>
        <end position="106"/>
    </location>
    <ligand>
        <name>substrate</name>
    </ligand>
</feature>
<dbReference type="PANTHER" id="PTHR43095:SF5">
    <property type="entry name" value="XYLULOSE KINASE"/>
    <property type="match status" value="1"/>
</dbReference>
<dbReference type="STRING" id="545501.BN997_02070"/>
<evidence type="ECO:0000256" key="6">
    <source>
        <dbReference type="ARBA" id="ARBA00022840"/>
    </source>
</evidence>
<comment type="similarity">
    <text evidence="1 8 9">Belongs to the FGGY kinase family.</text>
</comment>